<sequence length="190" mass="21433">MNPIYRTILSLSVVSPLLLFFLVGYSSRIVDWMNGFIPASWGLAERHSQAVGVLIILGLVAVYFLGLLYRFILIKFALGRGSELIRLTTIKRLGMTSLTDFLPYILLFIFAQNEVQGVFNWAVALLLLFAMAWTSSVISYSPLLELCGLRFYEVTTAKGETMIVISSNKRLKLNVALDLFRISECCYLSR</sequence>
<name>A0A8S5MTC6_9CAUD</name>
<feature type="transmembrane region" description="Helical" evidence="1">
    <location>
        <begin position="93"/>
        <end position="112"/>
    </location>
</feature>
<proteinExistence type="predicted"/>
<feature type="transmembrane region" description="Helical" evidence="1">
    <location>
        <begin position="118"/>
        <end position="140"/>
    </location>
</feature>
<keyword evidence="1" id="KW-1133">Transmembrane helix</keyword>
<feature type="transmembrane region" description="Helical" evidence="1">
    <location>
        <begin position="50"/>
        <end position="72"/>
    </location>
</feature>
<keyword evidence="1" id="KW-0812">Transmembrane</keyword>
<evidence type="ECO:0000256" key="1">
    <source>
        <dbReference type="SAM" id="Phobius"/>
    </source>
</evidence>
<reference evidence="2" key="1">
    <citation type="journal article" date="2021" name="Proc. Natl. Acad. Sci. U.S.A.">
        <title>A Catalog of Tens of Thousands of Viruses from Human Metagenomes Reveals Hidden Associations with Chronic Diseases.</title>
        <authorList>
            <person name="Tisza M.J."/>
            <person name="Buck C.B."/>
        </authorList>
    </citation>
    <scope>NUCLEOTIDE SEQUENCE</scope>
    <source>
        <strain evidence="2">CtigT3</strain>
    </source>
</reference>
<evidence type="ECO:0000313" key="2">
    <source>
        <dbReference type="EMBL" id="DAD85408.1"/>
    </source>
</evidence>
<accession>A0A8S5MTC6</accession>
<organism evidence="2">
    <name type="scientific">Siphoviridae sp. ctigT3</name>
    <dbReference type="NCBI Taxonomy" id="2826434"/>
    <lineage>
        <taxon>Viruses</taxon>
        <taxon>Duplodnaviria</taxon>
        <taxon>Heunggongvirae</taxon>
        <taxon>Uroviricota</taxon>
        <taxon>Caudoviricetes</taxon>
    </lineage>
</organism>
<protein>
    <submittedName>
        <fullName evidence="2">Uncharacterized protein</fullName>
    </submittedName>
</protein>
<dbReference type="EMBL" id="BK014981">
    <property type="protein sequence ID" value="DAD85408.1"/>
    <property type="molecule type" value="Genomic_DNA"/>
</dbReference>
<keyword evidence="1" id="KW-0472">Membrane</keyword>